<accession>A0A2A2L966</accession>
<dbReference type="AlphaFoldDB" id="A0A2A2L966"/>
<sequence length="465" mass="53100">MNTDLVHKETSDLVVDLISRNEVLELEISRLRTENRHLKECRRVTRVVMNHKKAELKAALSKRKSETCKNKAVEQYNRGRKCEKVLRLRSGDVPCEMVTSDLSDSDSESASDASCSDQFDLEIDMVDQPSRAQSSSSAIINEGRRKKKKKRKKSDNTKRRNPLPEKRKRRRRVVIDDDSDDEGEKEGPDDSDAKQFEHERVTQEIGPIKADMEESSNWSLRVSVSDSDNKSECSEIDVVGIDEEIPEQIEPMAQTSPVIEKQIVAKKSRKRLADELPEYGIVEPPTLVADSFIKGLIVQQAPRESDNPILPNTMQVRIAGRVARERLHVFGLMAQLDDLKEQRRLLPAPREFFILLSPSRKTCRFCGENTHFTDLCPFFRTLAEREEEVKMRRLCRGCLIKGCNYGNACSPVCYYCKNSSKEAPGRLTQLHHSALCPLPDKSQEIDDKICKLEMTLDRSRSIARI</sequence>
<evidence type="ECO:0000256" key="2">
    <source>
        <dbReference type="SAM" id="MobiDB-lite"/>
    </source>
</evidence>
<name>A0A2A2L966_9BILA</name>
<feature type="region of interest" description="Disordered" evidence="2">
    <location>
        <begin position="127"/>
        <end position="197"/>
    </location>
</feature>
<dbReference type="EMBL" id="LIAE01007040">
    <property type="protein sequence ID" value="PAV82605.1"/>
    <property type="molecule type" value="Genomic_DNA"/>
</dbReference>
<feature type="coiled-coil region" evidence="1">
    <location>
        <begin position="14"/>
        <end position="41"/>
    </location>
</feature>
<keyword evidence="1" id="KW-0175">Coiled coil</keyword>
<keyword evidence="4" id="KW-1185">Reference proteome</keyword>
<reference evidence="3 4" key="1">
    <citation type="journal article" date="2017" name="Curr. Biol.">
        <title>Genome architecture and evolution of a unichromosomal asexual nematode.</title>
        <authorList>
            <person name="Fradin H."/>
            <person name="Zegar C."/>
            <person name="Gutwein M."/>
            <person name="Lucas J."/>
            <person name="Kovtun M."/>
            <person name="Corcoran D."/>
            <person name="Baugh L.R."/>
            <person name="Kiontke K."/>
            <person name="Gunsalus K."/>
            <person name="Fitch D.H."/>
            <person name="Piano F."/>
        </authorList>
    </citation>
    <scope>NUCLEOTIDE SEQUENCE [LARGE SCALE GENOMIC DNA]</scope>
    <source>
        <strain evidence="3">PF1309</strain>
    </source>
</reference>
<feature type="compositionally biased region" description="Basic residues" evidence="2">
    <location>
        <begin position="144"/>
        <end position="153"/>
    </location>
</feature>
<evidence type="ECO:0000256" key="1">
    <source>
        <dbReference type="SAM" id="Coils"/>
    </source>
</evidence>
<dbReference type="Proteomes" id="UP000218231">
    <property type="component" value="Unassembled WGS sequence"/>
</dbReference>
<protein>
    <submittedName>
        <fullName evidence="3">Uncharacterized protein</fullName>
    </submittedName>
</protein>
<organism evidence="3 4">
    <name type="scientific">Diploscapter pachys</name>
    <dbReference type="NCBI Taxonomy" id="2018661"/>
    <lineage>
        <taxon>Eukaryota</taxon>
        <taxon>Metazoa</taxon>
        <taxon>Ecdysozoa</taxon>
        <taxon>Nematoda</taxon>
        <taxon>Chromadorea</taxon>
        <taxon>Rhabditida</taxon>
        <taxon>Rhabditina</taxon>
        <taxon>Rhabditomorpha</taxon>
        <taxon>Rhabditoidea</taxon>
        <taxon>Rhabditidae</taxon>
        <taxon>Diploscapter</taxon>
    </lineage>
</organism>
<feature type="compositionally biased region" description="Basic and acidic residues" evidence="2">
    <location>
        <begin position="185"/>
        <end position="197"/>
    </location>
</feature>
<evidence type="ECO:0000313" key="3">
    <source>
        <dbReference type="EMBL" id="PAV82605.1"/>
    </source>
</evidence>
<feature type="compositionally biased region" description="Basic and acidic residues" evidence="2">
    <location>
        <begin position="154"/>
        <end position="165"/>
    </location>
</feature>
<proteinExistence type="predicted"/>
<evidence type="ECO:0000313" key="4">
    <source>
        <dbReference type="Proteomes" id="UP000218231"/>
    </source>
</evidence>
<feature type="region of interest" description="Disordered" evidence="2">
    <location>
        <begin position="96"/>
        <end position="115"/>
    </location>
</feature>
<feature type="compositionally biased region" description="Polar residues" evidence="2">
    <location>
        <begin position="130"/>
        <end position="139"/>
    </location>
</feature>
<dbReference type="OrthoDB" id="5876806at2759"/>
<gene>
    <name evidence="3" type="ORF">WR25_26699</name>
</gene>
<comment type="caution">
    <text evidence="3">The sequence shown here is derived from an EMBL/GenBank/DDBJ whole genome shotgun (WGS) entry which is preliminary data.</text>
</comment>